<evidence type="ECO:0000259" key="10">
    <source>
        <dbReference type="Pfam" id="PF17852"/>
    </source>
</evidence>
<dbReference type="Pfam" id="PF03028">
    <property type="entry name" value="Dynein_heavy"/>
    <property type="match status" value="1"/>
</dbReference>
<dbReference type="GO" id="GO:0060294">
    <property type="term" value="P:cilium movement involved in cell motility"/>
    <property type="evidence" value="ECO:0007669"/>
    <property type="project" value="TreeGrafter"/>
</dbReference>
<dbReference type="Gene3D" id="1.10.472.130">
    <property type="match status" value="1"/>
</dbReference>
<evidence type="ECO:0000259" key="4">
    <source>
        <dbReference type="Pfam" id="PF03028"/>
    </source>
</evidence>
<dbReference type="Pfam" id="PF17852">
    <property type="entry name" value="Dynein_AAA_lid"/>
    <property type="match status" value="1"/>
</dbReference>
<dbReference type="GO" id="GO:0097729">
    <property type="term" value="C:9+2 motile cilium"/>
    <property type="evidence" value="ECO:0007669"/>
    <property type="project" value="TreeGrafter"/>
</dbReference>
<sequence length="4575" mass="516566">MLVIQRYSFLSGSTFAPSIQLNPVLDHSKDVPDFSFGVLNPRPPTSSLIPLASESPRFTHFHKRYQRAASPLQNRISAPTVALQTAAEATTNETEESQAPQLFDRFSRTLCVEPDQNVSCLLPSNRIGSNFTMTAAFLMTEKSAYQFGHSAQQLGGLVFVKKPTTARCLPQTQTKEVIPDSTSEERYFKYLLDENLIDRCYLPPLSADLERRVVASAVKYVTESSSDHVENVMESAHQEFVNNYYASTKKAILNYLLMRKTSRERLGILQGVPVHALLPIKWKWGNSNEPNGCIMDLKMLASRMYGRVTHKRMKRKNVPNLHSKRARLEGVQSKAVHRKRVQSKLISLLVLSNPQLRALRFMWHDLLTAICLVDLPGVKDFADGIQPMDIIEFERTQLAVSAKMKTFVMENWYIKTKVMFETAIRAETFSIHTSEAAVNFRLRHLFDTVAAVMSLQIRSLIMKSIRAYVRFFELFGEIDEANQENDTNTQFDEPLILPNSSSPFLWNVASQEDAIVVATIRIRAIIEQSLSHLRKLQADYDVFALTHRYVTSVDCFHLEENGELESYRVEMERVQSTALRLAIDNRHSQHLGLFSVDCRNVNTTLHTELAQWTIRLLQAFELRTGRINAELRQQYKEIAARLAKKPLDLYELVDAEGFVQALKSTKLLELQEKGDIIKQRLRFLLFERENMHVGNVAIDAPTNVPTVEQVDKNEALFARLTGFRLSVELLSSTAKTVKWKNHIEKLLKEAEGLLVNERARIEAMFIAKRSRFQAEIDEFEGEVRGFAKKGDLRHAATYVVQLAKMKDNMFIFRQAMETIVKEERKLQWKPTDFSKLDDIAEEMAPYEQLWKTVREFREMNSRWLRGNVFELPGKEGLQTLQQMLAVVAKVSSVLLLNSAAAAITAETVRKQMTDFQENVRLIVAIQNPAIKERHMKAISALIGLDFTSDEAISLLKLLENGAFKLVNDIDDISSNATQEQQIERALNEVKNEWVGTGINLLQAKYLFCLKAALSPTMPSEDFDSAAWNVVLDKTSAEHIVSLMEDHLLRLQTLSSMSHAGPFIETIALWQAFLTDIGQVVEMLTLIEQLWRRLTPLFAASIVDGDSKEFQLFVDAAQLYRKAHVTILHEPACMAYFPRTTIGGPVITIHSPATELISDLNQCREILEGVRCGVRVGFEAKRSSFARFYFLSDTELVTALALARVPNDAKLWNTLSRCFPGISGVQINATNDITALLSSAGEPFPLGSPIVTSNTPIPTWLAKIESSMSTILHASIRAACSDLPRKEFRKWCLIWPEQSLVAAILYMWTLESEQAFQDINHRKAWTELTINLCQNLDAVSREIKVAAYPHAKAALANIILLLNQLRDVSNEVTEEMGGMWEEESFKAPREMRRKSQQVVLPRYSPSLAWIAQPRFYFIDNVLSVAVMTSSYIPYGLEYLGNGSTGILITPLTLRCYHSIAQVASTMSKGVCLEGAAGTGKSTICHQFSRLCGRLYVIFQCANRNLSFDDFVNFVKATASTGAWLCMDNMQLLDATSLSMVTLLCSEVMTCLAARNAYCTLVGDRIRLRRGALFLVSLTVPHNINPSLQYASHDKAFLREGQFFFRTVVVQSPALEKLAEFEFQCNRFVHASTLAKFVTVALTAFQRGFELINTTSSTVNDIKVLAARLVTLRQVKNIVRRATDLNNVEKEHRRRTRTSILITGDQEENEGDSSTGETQLNDTTAEAIAKRDEERMEYRNVSLALRENLGCVVPSVSLHLIDSIIRDFNAQALGRDLHVSKTVMRMSRGSSMLSSSRLKALPPQKSLEDNVKNYVRTSESSWKRFGVDFGLKVVQLLQVLRNHRAVVISGETRTGKTSLYVSLSRALTQVSIRKDADKSRNMSGLNFAIGDTDTALIAPTRYVMVCPRALRCGQLIDLAGNHSSQSVFHKLLTDAKMYFKADKRTQTWLIFDGELDALWSEQLLYTVRELQDEVPGYIKGFQLPSGTFLVVPEYIRVIMETTTLTNASPSFITRLGVVHVNRGSRGIDRTRWENVYGIWKSITKAEYKGYAERIFTVLDTLLDETVSATLAFVAANFQNSGNDHLILERVQWMLALFDSALKQSWNKFVALTSDKQRSTAVHCLFLQALVWGVGSTTSTFERQKFHVFLFDLVLRGPNNEQSSLKRLLTLFFPSGTLLGSISGIAGGEKITSVSSGGSTSRKQTIYDFGFSVEFGSKWLLWTEYYKRWAQILGSAPSETDSWFSSMLTAENSFCPRSNHLVVATSTSSAAISLSGQLLLSNYPTVLCGPRDCGKSTCASTWLLLSSALSRALTTAGSPAPKLQQNLTDTSTQTINEEPIRSEKIYAGFYTKASDVLRNFETGLQRIRIERQEKSKQSSHISRALNSSNTLGSSLDITAEVMPQETKRTVYVFVDDVQCFDTQRRMDSAPELLRMLVESQMIVDPYTNLLTPCQNFLPFATLKVTKSTLCNASDSADLSRLLLHFVPITLPPLSDFDLWSICESISSMCLAPCNAQETYAGPLSSQKPGTPSSTSGSGLAASKDSDQLQAIILKASLKLFRLLTASNDFSILQRDVAFNPVKLHYNFRVTQLFQIIKSIFCDIRPPLNTCDKPMLARLWCHESLRELGDGIMEPKESFTFHRRVLDTALSSFGVADEAFYPSHMEDTAFKNQNLTQNWLANDLHFSFIGETTNGGAYHNGYHEVNEISKVELFIEKNMLAMHRTEPINSSNSESLEIILCSYIIKHVLRISRLLRMDRKAVLLLGARGRKLVTITRLACFICKKSSTVYHIPSHLTMSADQHEKNADASRWNAAFRAALLRTVRLRDAPLVFIVDSTDLDPAAYPYRILDKFLAGHSLTSEVITYDDLDEEVISYLRESAQLEKEFVRTARADRGPSVTAQQQATTFLRSKSAIIEYLFHYVRQKLQIVLILAPPICCSAKNDSLNRTSWAEIFWRFPNILRCCTVNYVGAWSNEGLKAVANKCFAQSLTTADNKSILQISEAAVLLYEATNQFLTTSRNNQHTSNVEDTNGGQIVADEKTEKNGSSKALIATSLWSNCVPSFVAVDQSMFIDHISLFSSTYNQLECVVSSNLARYKAGLSFIDLTTQILQTEQTQAELLLPEARHKTELRRRMSGTLEKEKITADKLTRGLELATTLVATQRERLFTVSQDFQNLIKDSRGIFEQIKNSLREFHEAFQTEADDSDDIKFDGEHEQNEYNEADPGNDKNDTSEETINDGSLSESAMKDDQVTIARRRLRRQVQKFSSLERIPSSIYQLSECLGVILNIEPVEGHDEMDPDEIIMNYWKNIALELTTATFWERLMTFDVPTEITDSMLSRLLPICRSPDFDKDLFASVHEVAGVLCEWVQKCTAFARDFILAQPKYAQLVREQELLKQAEAQVVKSKMEIYDQTASSQHTNALRDLSELERQRADERLQDTTTLLQLTNAAWKGLSLTRDKWMRMHEFYAEFATYWKGDLLLATATVAYASCCTRVARLRLHSLWKEAVASCLVHSSSIRRPLHEVFMVREAELVQMNLNGLPSNDDSALENAVLALHSFRMPLLIDPYGIASDWLKRHLSPNKPKVVTASNVTTDTAVWKEVETSIKLEQVLILTGICKERVNALHSFIGAKRRALFNAINHDISTSSRNDGGYRCWCYLPRDDPEKKKIDEPIHDSARMKINSPSLELPIFEFGSNACRVYFVYSDTNTVPSWLSGYLSQLTVIQFEMTEPFVEAQALQRLLESQGRLREITEIRTLQHDMMICDEQIHGLEEELLDFFSTEKAEQVYSETTKALRIVANRSSVHTLENSKMEAEAKVQVHWRNLERYSAVAKRCVDAVWAWREFNLVIRESNEDVESVLSLSWIWHLMVRAGETSSKNLEDVMACFTSYLQQCVLMNLQDEDRLLFKFLLAFRIWQRRIEEEIGIAKGGDLSVLLECSRRITDIEMLARLLALVSCKNDRSAYETCRPSLKSLLSRRPAGMKAASWSAVCYLAEASGDLRQFISRMESLEGGSDSWKALLELGSCSSNDWNTPEPLDAFTRLCVVTAVHPHRFLCEMEDFAGHELQRMRTGSEALKHSSLITTEGNSPSLTTVVAAATHSAMAQAPDRYRDLFYLWQSFSSSKAPIVVTCPSTIDFVDAVAKVARRAGATMDTADTVRLMLSDDISFKTTLLQAMEKGQWVVLPSLHTCNERITLIDSIYESLDEGQAHSDFRLWISIASENDMELTNADYASLSRRATTRAWGAGFLSLKRSLHHSFSMLKHELDAYLFASTIALHPSMHSTSNTVLSEYEEKCIKQLGVFHALVTSRDHFVFAQWKSDREFGDTELCAATQSLLTLKTDEETVVKEFQSPLSTSDQGMWSELTLRGVISSVYTSTLRSQQDQWLIESCIDLVLRGWPSMENDPIGQIAQITIPEASFVIEKLASIPWASVVSSIPHFWLSESCGLPISIGSKGSYFESISFWDPHNVRRDRQKKLIMELGVFVTSRRCQIPQRLLPLKSCSKINVSSLLELMATLQRNLDGVVLTCQVGEFEYRKPIVALIRHEQQALEQIRMAILSDIRRLEMVRHLFYSKIF</sequence>
<dbReference type="InterPro" id="IPR026983">
    <property type="entry name" value="DHC"/>
</dbReference>
<dbReference type="PANTHER" id="PTHR10676">
    <property type="entry name" value="DYNEIN HEAVY CHAIN FAMILY PROTEIN"/>
    <property type="match status" value="1"/>
</dbReference>
<dbReference type="Gene3D" id="1.20.140.100">
    <property type="entry name" value="Dynein heavy chain, N-terminal domain 2"/>
    <property type="match status" value="1"/>
</dbReference>
<feature type="domain" description="Dynein heavy chain AAA module D4" evidence="8">
    <location>
        <begin position="2891"/>
        <end position="3019"/>
    </location>
</feature>
<organism evidence="11 12">
    <name type="scientific">Phytophthora lilii</name>
    <dbReference type="NCBI Taxonomy" id="2077276"/>
    <lineage>
        <taxon>Eukaryota</taxon>
        <taxon>Sar</taxon>
        <taxon>Stramenopiles</taxon>
        <taxon>Oomycota</taxon>
        <taxon>Peronosporomycetes</taxon>
        <taxon>Peronosporales</taxon>
        <taxon>Peronosporaceae</taxon>
        <taxon>Phytophthora</taxon>
    </lineage>
</organism>
<dbReference type="PANTHER" id="PTHR10676:SF242">
    <property type="entry name" value="DYNEIN AXONEMAL HEAVY CHAIN 3"/>
    <property type="match status" value="1"/>
</dbReference>
<dbReference type="Gene3D" id="1.20.920.20">
    <property type="match status" value="1"/>
</dbReference>
<dbReference type="Gene3D" id="1.20.58.1120">
    <property type="match status" value="1"/>
</dbReference>
<dbReference type="Gene3D" id="3.40.50.300">
    <property type="entry name" value="P-loop containing nucleotide triphosphate hydrolases"/>
    <property type="match status" value="6"/>
</dbReference>
<evidence type="ECO:0000256" key="1">
    <source>
        <dbReference type="ARBA" id="ARBA00023054"/>
    </source>
</evidence>
<dbReference type="InterPro" id="IPR042228">
    <property type="entry name" value="Dynein_linker_3"/>
</dbReference>
<feature type="domain" description="Dynein heavy chain ATP-binding dynein motor region" evidence="9">
    <location>
        <begin position="3532"/>
        <end position="3617"/>
    </location>
</feature>
<dbReference type="InterPro" id="IPR013602">
    <property type="entry name" value="Dynein_heavy_linker"/>
</dbReference>
<evidence type="ECO:0000256" key="3">
    <source>
        <dbReference type="SAM" id="MobiDB-lite"/>
    </source>
</evidence>
<feature type="domain" description="Dynein heavy chain AAA 5 extension" evidence="10">
    <location>
        <begin position="2056"/>
        <end position="2221"/>
    </location>
</feature>
<keyword evidence="1 2" id="KW-0175">Coiled coil</keyword>
<evidence type="ECO:0000259" key="8">
    <source>
        <dbReference type="Pfam" id="PF12780"/>
    </source>
</evidence>
<evidence type="ECO:0000256" key="2">
    <source>
        <dbReference type="SAM" id="Coils"/>
    </source>
</evidence>
<dbReference type="InterPro" id="IPR027417">
    <property type="entry name" value="P-loop_NTPase"/>
</dbReference>
<evidence type="ECO:0000259" key="6">
    <source>
        <dbReference type="Pfam" id="PF12774"/>
    </source>
</evidence>
<feature type="compositionally biased region" description="Low complexity" evidence="3">
    <location>
        <begin position="2521"/>
        <end position="2538"/>
    </location>
</feature>
<dbReference type="GO" id="GO:0045505">
    <property type="term" value="F:dynein intermediate chain binding"/>
    <property type="evidence" value="ECO:0007669"/>
    <property type="project" value="InterPro"/>
</dbReference>
<evidence type="ECO:0000259" key="5">
    <source>
        <dbReference type="Pfam" id="PF08393"/>
    </source>
</evidence>
<dbReference type="Proteomes" id="UP001165083">
    <property type="component" value="Unassembled WGS sequence"/>
</dbReference>
<dbReference type="Pfam" id="PF12777">
    <property type="entry name" value="MT"/>
    <property type="match status" value="1"/>
</dbReference>
<dbReference type="InterPro" id="IPR042222">
    <property type="entry name" value="Dynein_2_N"/>
</dbReference>
<feature type="coiled-coil region" evidence="2">
    <location>
        <begin position="3385"/>
        <end position="3435"/>
    </location>
</feature>
<dbReference type="InterPro" id="IPR041466">
    <property type="entry name" value="Dynein_AAA5_ext"/>
</dbReference>
<dbReference type="Gene3D" id="1.20.920.30">
    <property type="match status" value="1"/>
</dbReference>
<evidence type="ECO:0000313" key="11">
    <source>
        <dbReference type="EMBL" id="GMF10445.1"/>
    </source>
</evidence>
<dbReference type="InterPro" id="IPR024743">
    <property type="entry name" value="Dynein_HC_stalk"/>
</dbReference>
<dbReference type="Pfam" id="PF12780">
    <property type="entry name" value="AAA_8"/>
    <property type="match status" value="2"/>
</dbReference>
<comment type="caution">
    <text evidence="11">The sequence shown here is derived from an EMBL/GenBank/DDBJ whole genome shotgun (WGS) entry which is preliminary data.</text>
</comment>
<feature type="domain" description="Dynein heavy chain coiled coil stalk" evidence="7">
    <location>
        <begin position="3304"/>
        <end position="3497"/>
    </location>
</feature>
<evidence type="ECO:0000259" key="7">
    <source>
        <dbReference type="Pfam" id="PF12777"/>
    </source>
</evidence>
<keyword evidence="12" id="KW-1185">Reference proteome</keyword>
<feature type="region of interest" description="Disordered" evidence="3">
    <location>
        <begin position="2518"/>
        <end position="2538"/>
    </location>
</feature>
<dbReference type="InterPro" id="IPR035706">
    <property type="entry name" value="AAA_9"/>
</dbReference>
<feature type="domain" description="Dynein heavy chain linker" evidence="5">
    <location>
        <begin position="836"/>
        <end position="1277"/>
    </location>
</feature>
<dbReference type="GO" id="GO:0051959">
    <property type="term" value="F:dynein light intermediate chain binding"/>
    <property type="evidence" value="ECO:0007669"/>
    <property type="project" value="InterPro"/>
</dbReference>
<accession>A0A9W6TDF8</accession>
<evidence type="ECO:0000259" key="9">
    <source>
        <dbReference type="Pfam" id="PF12781"/>
    </source>
</evidence>
<feature type="domain" description="Dynein heavy chain hydrolytic ATP-binding dynein motor region" evidence="6">
    <location>
        <begin position="1433"/>
        <end position="1641"/>
    </location>
</feature>
<dbReference type="InterPro" id="IPR024317">
    <property type="entry name" value="Dynein_heavy_chain_D4_dom"/>
</dbReference>
<dbReference type="Pfam" id="PF12781">
    <property type="entry name" value="AAA_9"/>
    <property type="match status" value="1"/>
</dbReference>
<dbReference type="Pfam" id="PF08393">
    <property type="entry name" value="DHC_N2"/>
    <property type="match status" value="1"/>
</dbReference>
<dbReference type="EMBL" id="BSXW01000041">
    <property type="protein sequence ID" value="GMF10445.1"/>
    <property type="molecule type" value="Genomic_DNA"/>
</dbReference>
<gene>
    <name evidence="11" type="ORF">Plil01_000124900</name>
</gene>
<dbReference type="Gene3D" id="1.10.287.2620">
    <property type="match status" value="1"/>
</dbReference>
<dbReference type="Gene3D" id="3.20.180.20">
    <property type="entry name" value="Dynein heavy chain, N-terminal domain 2"/>
    <property type="match status" value="1"/>
</dbReference>
<feature type="region of interest" description="Disordered" evidence="3">
    <location>
        <begin position="3214"/>
        <end position="3244"/>
    </location>
</feature>
<feature type="domain" description="Dynein heavy chain AAA module D4" evidence="8">
    <location>
        <begin position="2732"/>
        <end position="2784"/>
    </location>
</feature>
<feature type="domain" description="Dynein heavy chain region D6 P-loop" evidence="4">
    <location>
        <begin position="4121"/>
        <end position="4222"/>
    </location>
</feature>
<dbReference type="GO" id="GO:0005524">
    <property type="term" value="F:ATP binding"/>
    <property type="evidence" value="ECO:0007669"/>
    <property type="project" value="InterPro"/>
</dbReference>
<dbReference type="OrthoDB" id="5593012at2759"/>
<proteinExistence type="predicted"/>
<dbReference type="GO" id="GO:0008569">
    <property type="term" value="F:minus-end-directed microtubule motor activity"/>
    <property type="evidence" value="ECO:0007669"/>
    <property type="project" value="InterPro"/>
</dbReference>
<protein>
    <submittedName>
        <fullName evidence="11">Unnamed protein product</fullName>
    </submittedName>
</protein>
<dbReference type="InterPro" id="IPR004273">
    <property type="entry name" value="Dynein_heavy_D6_P-loop"/>
</dbReference>
<reference evidence="11" key="1">
    <citation type="submission" date="2023-04" db="EMBL/GenBank/DDBJ databases">
        <title>Phytophthora lilii NBRC 32176.</title>
        <authorList>
            <person name="Ichikawa N."/>
            <person name="Sato H."/>
            <person name="Tonouchi N."/>
        </authorList>
    </citation>
    <scope>NUCLEOTIDE SEQUENCE</scope>
    <source>
        <strain evidence="11">NBRC 32176</strain>
    </source>
</reference>
<evidence type="ECO:0000313" key="12">
    <source>
        <dbReference type="Proteomes" id="UP001165083"/>
    </source>
</evidence>
<dbReference type="InterPro" id="IPR035699">
    <property type="entry name" value="AAA_6"/>
</dbReference>
<dbReference type="Pfam" id="PF12774">
    <property type="entry name" value="AAA_6"/>
    <property type="match status" value="1"/>
</dbReference>
<dbReference type="GO" id="GO:0036156">
    <property type="term" value="C:inner dynein arm"/>
    <property type="evidence" value="ECO:0007669"/>
    <property type="project" value="TreeGrafter"/>
</dbReference>
<name>A0A9W6TDF8_9STRA</name>
<dbReference type="SUPFAM" id="SSF52540">
    <property type="entry name" value="P-loop containing nucleoside triphosphate hydrolases"/>
    <property type="match status" value="1"/>
</dbReference>